<feature type="transmembrane region" description="Helical" evidence="11">
    <location>
        <begin position="254"/>
        <end position="274"/>
    </location>
</feature>
<dbReference type="PROSITE" id="PS50262">
    <property type="entry name" value="G_PROTEIN_RECEP_F1_2"/>
    <property type="match status" value="1"/>
</dbReference>
<evidence type="ECO:0000256" key="9">
    <source>
        <dbReference type="ARBA" id="ARBA00023224"/>
    </source>
</evidence>
<dbReference type="PRINTS" id="PR00241">
    <property type="entry name" value="ANGIOTENSINR"/>
</dbReference>
<evidence type="ECO:0000256" key="5">
    <source>
        <dbReference type="ARBA" id="ARBA00023136"/>
    </source>
</evidence>
<feature type="transmembrane region" description="Helical" evidence="11">
    <location>
        <begin position="41"/>
        <end position="59"/>
    </location>
</feature>
<evidence type="ECO:0000256" key="7">
    <source>
        <dbReference type="ARBA" id="ARBA00023170"/>
    </source>
</evidence>
<evidence type="ECO:0000256" key="4">
    <source>
        <dbReference type="ARBA" id="ARBA00023040"/>
    </source>
</evidence>
<evidence type="ECO:0000256" key="1">
    <source>
        <dbReference type="ARBA" id="ARBA00004141"/>
    </source>
</evidence>
<name>A0ABR0ZPS8_HUSHU</name>
<accession>A0ABR0ZPS8</accession>
<dbReference type="InterPro" id="IPR000276">
    <property type="entry name" value="GPCR_Rhodpsn"/>
</dbReference>
<dbReference type="InterPro" id="IPR000248">
    <property type="entry name" value="ATII_rcpt"/>
</dbReference>
<keyword evidence="5 11" id="KW-0472">Membrane</keyword>
<dbReference type="PANTHER" id="PTHR10489:SF949">
    <property type="entry name" value="TYPE-1 ANGIOTENSIN II RECEPTOR"/>
    <property type="match status" value="1"/>
</dbReference>
<evidence type="ECO:0000313" key="14">
    <source>
        <dbReference type="Proteomes" id="UP001369086"/>
    </source>
</evidence>
<organism evidence="13 14">
    <name type="scientific">Huso huso</name>
    <name type="common">Beluga</name>
    <name type="synonym">Acipenser huso</name>
    <dbReference type="NCBI Taxonomy" id="61971"/>
    <lineage>
        <taxon>Eukaryota</taxon>
        <taxon>Metazoa</taxon>
        <taxon>Chordata</taxon>
        <taxon>Craniata</taxon>
        <taxon>Vertebrata</taxon>
        <taxon>Euteleostomi</taxon>
        <taxon>Actinopterygii</taxon>
        <taxon>Chondrostei</taxon>
        <taxon>Acipenseriformes</taxon>
        <taxon>Acipenseridae</taxon>
        <taxon>Huso</taxon>
    </lineage>
</organism>
<dbReference type="PRINTS" id="PR00237">
    <property type="entry name" value="GPCRRHODOPSN"/>
</dbReference>
<proteinExistence type="inferred from homology"/>
<evidence type="ECO:0000256" key="11">
    <source>
        <dbReference type="SAM" id="Phobius"/>
    </source>
</evidence>
<comment type="subcellular location">
    <subcellularLocation>
        <location evidence="1">Membrane</location>
        <topology evidence="1">Multi-pass membrane protein</topology>
    </subcellularLocation>
</comment>
<keyword evidence="6" id="KW-1015">Disulfide bond</keyword>
<keyword evidence="14" id="KW-1185">Reference proteome</keyword>
<dbReference type="InterPro" id="IPR017452">
    <property type="entry name" value="GPCR_Rhodpsn_7TM"/>
</dbReference>
<comment type="similarity">
    <text evidence="10">Belongs to the G-protein coupled receptor 1 family.</text>
</comment>
<evidence type="ECO:0000256" key="6">
    <source>
        <dbReference type="ARBA" id="ARBA00023157"/>
    </source>
</evidence>
<dbReference type="PROSITE" id="PS00237">
    <property type="entry name" value="G_PROTEIN_RECEP_F1_1"/>
    <property type="match status" value="1"/>
</dbReference>
<keyword evidence="4 10" id="KW-0297">G-protein coupled receptor</keyword>
<keyword evidence="7 10" id="KW-0675">Receptor</keyword>
<dbReference type="InterPro" id="IPR050119">
    <property type="entry name" value="CCR1-9-like"/>
</dbReference>
<keyword evidence="3 11" id="KW-1133">Transmembrane helix</keyword>
<evidence type="ECO:0000256" key="2">
    <source>
        <dbReference type="ARBA" id="ARBA00022692"/>
    </source>
</evidence>
<feature type="domain" description="G-protein coupled receptors family 1 profile" evidence="12">
    <location>
        <begin position="39"/>
        <end position="314"/>
    </location>
</feature>
<evidence type="ECO:0000259" key="12">
    <source>
        <dbReference type="PROSITE" id="PS50262"/>
    </source>
</evidence>
<gene>
    <name evidence="13" type="ORF">HHUSO_G10489</name>
</gene>
<dbReference type="Pfam" id="PF00001">
    <property type="entry name" value="7tm_1"/>
    <property type="match status" value="1"/>
</dbReference>
<feature type="transmembrane region" description="Helical" evidence="11">
    <location>
        <begin position="158"/>
        <end position="179"/>
    </location>
</feature>
<dbReference type="SUPFAM" id="SSF81321">
    <property type="entry name" value="Family A G protein-coupled receptor-like"/>
    <property type="match status" value="1"/>
</dbReference>
<feature type="transmembrane region" description="Helical" evidence="11">
    <location>
        <begin position="119"/>
        <end position="137"/>
    </location>
</feature>
<reference evidence="13 14" key="1">
    <citation type="submission" date="2021-05" db="EMBL/GenBank/DDBJ databases">
        <authorList>
            <person name="Zahm M."/>
            <person name="Klopp C."/>
            <person name="Cabau C."/>
            <person name="Kuhl H."/>
            <person name="Suciu R."/>
            <person name="Ciorpac M."/>
            <person name="Holostenco D."/>
            <person name="Gessner J."/>
            <person name="Wuertz S."/>
            <person name="Hohne C."/>
            <person name="Stock M."/>
            <person name="Gislard M."/>
            <person name="Lluch J."/>
            <person name="Milhes M."/>
            <person name="Lampietro C."/>
            <person name="Lopez Roques C."/>
            <person name="Donnadieu C."/>
            <person name="Du K."/>
            <person name="Schartl M."/>
            <person name="Guiguen Y."/>
        </authorList>
    </citation>
    <scope>NUCLEOTIDE SEQUENCE [LARGE SCALE GENOMIC DNA]</scope>
    <source>
        <strain evidence="13">Hh-F2</strain>
        <tissue evidence="13">Blood</tissue>
    </source>
</reference>
<dbReference type="Gene3D" id="1.20.1070.10">
    <property type="entry name" value="Rhodopsin 7-helix transmembrane proteins"/>
    <property type="match status" value="1"/>
</dbReference>
<dbReference type="EMBL" id="JAHFZB010000008">
    <property type="protein sequence ID" value="KAK6486812.1"/>
    <property type="molecule type" value="Genomic_DNA"/>
</dbReference>
<evidence type="ECO:0000256" key="10">
    <source>
        <dbReference type="RuleBase" id="RU000688"/>
    </source>
</evidence>
<evidence type="ECO:0000256" key="8">
    <source>
        <dbReference type="ARBA" id="ARBA00023180"/>
    </source>
</evidence>
<sequence>MNSTFYSNSTELAEDEYPVNASVAGEGQWTKTHCSLGRDNFISVLVLISYITIFIVGLIGNSTVVGRTCLLRCRSSVDMYIVNLAIANLLFISTLPFWILNTLQNRWPFGSVMCKLCSFASSLNMYSSVFFITCLSIDRYLAIAYPGTSLKMQRISRVLVSSCLIWVTACAVSLPNIFLHQSSFSKERNTTVCTVVYPRHHTAQWTMAIDLGENMVGFVIPFLLLGVIYLLIYRALNHTLKPETSKQGRMLETASALLLAFLICWLPFQTVTFLRELVKFQMITDCRLVSVIEAALPVTVCVAYSHSCINPILSWFCGGYFKNRSRKPSLPPTSIYMRPTTVFEQEKSGERPAEP</sequence>
<feature type="transmembrane region" description="Helical" evidence="11">
    <location>
        <begin position="80"/>
        <end position="99"/>
    </location>
</feature>
<keyword evidence="8" id="KW-0325">Glycoprotein</keyword>
<evidence type="ECO:0000256" key="3">
    <source>
        <dbReference type="ARBA" id="ARBA00022989"/>
    </source>
</evidence>
<protein>
    <submittedName>
        <fullName evidence="13">Type-1 angiotensin II receptor A-like</fullName>
    </submittedName>
</protein>
<keyword evidence="2 10" id="KW-0812">Transmembrane</keyword>
<dbReference type="PANTHER" id="PTHR10489">
    <property type="entry name" value="CELL ADHESION MOLECULE"/>
    <property type="match status" value="1"/>
</dbReference>
<comment type="caution">
    <text evidence="13">The sequence shown here is derived from an EMBL/GenBank/DDBJ whole genome shotgun (WGS) entry which is preliminary data.</text>
</comment>
<dbReference type="Proteomes" id="UP001369086">
    <property type="component" value="Unassembled WGS sequence"/>
</dbReference>
<evidence type="ECO:0000313" key="13">
    <source>
        <dbReference type="EMBL" id="KAK6486812.1"/>
    </source>
</evidence>
<keyword evidence="9 10" id="KW-0807">Transducer</keyword>
<feature type="transmembrane region" description="Helical" evidence="11">
    <location>
        <begin position="215"/>
        <end position="233"/>
    </location>
</feature>